<dbReference type="Gene3D" id="3.40.50.300">
    <property type="entry name" value="P-loop containing nucleotide triphosphate hydrolases"/>
    <property type="match status" value="1"/>
</dbReference>
<comment type="subcellular location">
    <subcellularLocation>
        <location evidence="1">Cell membrane</location>
        <topology evidence="1">Multi-pass membrane protein</topology>
    </subcellularLocation>
</comment>
<dbReference type="InterPro" id="IPR011527">
    <property type="entry name" value="ABC1_TM_dom"/>
</dbReference>
<evidence type="ECO:0000313" key="10">
    <source>
        <dbReference type="EMBL" id="MBB4968411.1"/>
    </source>
</evidence>
<proteinExistence type="predicted"/>
<dbReference type="SUPFAM" id="SSF52540">
    <property type="entry name" value="P-loop containing nucleoside triphosphate hydrolases"/>
    <property type="match status" value="1"/>
</dbReference>
<feature type="transmembrane region" description="Helical" evidence="7">
    <location>
        <begin position="214"/>
        <end position="234"/>
    </location>
</feature>
<dbReference type="PROSITE" id="PS00211">
    <property type="entry name" value="ABC_TRANSPORTER_1"/>
    <property type="match status" value="1"/>
</dbReference>
<dbReference type="EMBL" id="JACHJS010000001">
    <property type="protein sequence ID" value="MBB4968411.1"/>
    <property type="molecule type" value="Genomic_DNA"/>
</dbReference>
<name>A0A7W7T8Q9_9PSEU</name>
<feature type="domain" description="ABC transmembrane type-1" evidence="9">
    <location>
        <begin position="41"/>
        <end position="277"/>
    </location>
</feature>
<dbReference type="InterPro" id="IPR039421">
    <property type="entry name" value="Type_1_exporter"/>
</dbReference>
<dbReference type="Proteomes" id="UP000542674">
    <property type="component" value="Unassembled WGS sequence"/>
</dbReference>
<keyword evidence="4" id="KW-0067">ATP-binding</keyword>
<evidence type="ECO:0000256" key="6">
    <source>
        <dbReference type="ARBA" id="ARBA00023136"/>
    </source>
</evidence>
<dbReference type="CDD" id="cd18584">
    <property type="entry name" value="ABC_6TM_AarD_CydD"/>
    <property type="match status" value="1"/>
</dbReference>
<reference evidence="10 11" key="1">
    <citation type="submission" date="2020-08" db="EMBL/GenBank/DDBJ databases">
        <title>Sequencing the genomes of 1000 actinobacteria strains.</title>
        <authorList>
            <person name="Klenk H.-P."/>
        </authorList>
    </citation>
    <scope>NUCLEOTIDE SEQUENCE [LARGE SCALE GENOMIC DNA]</scope>
    <source>
        <strain evidence="10 11">DSM 45084</strain>
    </source>
</reference>
<evidence type="ECO:0000256" key="3">
    <source>
        <dbReference type="ARBA" id="ARBA00022741"/>
    </source>
</evidence>
<dbReference type="NCBIfam" id="TIGR02857">
    <property type="entry name" value="CydD"/>
    <property type="match status" value="1"/>
</dbReference>
<evidence type="ECO:0000256" key="4">
    <source>
        <dbReference type="ARBA" id="ARBA00022840"/>
    </source>
</evidence>
<evidence type="ECO:0000313" key="11">
    <source>
        <dbReference type="Proteomes" id="UP000542674"/>
    </source>
</evidence>
<gene>
    <name evidence="10" type="ORF">F4559_005770</name>
</gene>
<dbReference type="GO" id="GO:0005886">
    <property type="term" value="C:plasma membrane"/>
    <property type="evidence" value="ECO:0007669"/>
    <property type="project" value="UniProtKB-SubCell"/>
</dbReference>
<dbReference type="CDD" id="cd03228">
    <property type="entry name" value="ABCC_MRP_Like"/>
    <property type="match status" value="1"/>
</dbReference>
<dbReference type="PROSITE" id="PS50929">
    <property type="entry name" value="ABC_TM1F"/>
    <property type="match status" value="1"/>
</dbReference>
<evidence type="ECO:0000259" key="8">
    <source>
        <dbReference type="PROSITE" id="PS50893"/>
    </source>
</evidence>
<dbReference type="InterPro" id="IPR036640">
    <property type="entry name" value="ABC1_TM_sf"/>
</dbReference>
<accession>A0A7W7T8Q9</accession>
<dbReference type="SUPFAM" id="SSF90123">
    <property type="entry name" value="ABC transporter transmembrane region"/>
    <property type="match status" value="1"/>
</dbReference>
<dbReference type="GO" id="GO:0016887">
    <property type="term" value="F:ATP hydrolysis activity"/>
    <property type="evidence" value="ECO:0007669"/>
    <property type="project" value="InterPro"/>
</dbReference>
<keyword evidence="3" id="KW-0547">Nucleotide-binding</keyword>
<organism evidence="10 11">
    <name type="scientific">Saccharothrix violaceirubra</name>
    <dbReference type="NCBI Taxonomy" id="413306"/>
    <lineage>
        <taxon>Bacteria</taxon>
        <taxon>Bacillati</taxon>
        <taxon>Actinomycetota</taxon>
        <taxon>Actinomycetes</taxon>
        <taxon>Pseudonocardiales</taxon>
        <taxon>Pseudonocardiaceae</taxon>
        <taxon>Saccharothrix</taxon>
    </lineage>
</organism>
<dbReference type="GO" id="GO:0005524">
    <property type="term" value="F:ATP binding"/>
    <property type="evidence" value="ECO:0007669"/>
    <property type="project" value="UniProtKB-KW"/>
</dbReference>
<dbReference type="GO" id="GO:0042883">
    <property type="term" value="P:cysteine transport"/>
    <property type="evidence" value="ECO:0007669"/>
    <property type="project" value="InterPro"/>
</dbReference>
<dbReference type="PROSITE" id="PS50893">
    <property type="entry name" value="ABC_TRANSPORTER_2"/>
    <property type="match status" value="1"/>
</dbReference>
<dbReference type="InterPro" id="IPR003593">
    <property type="entry name" value="AAA+_ATPase"/>
</dbReference>
<dbReference type="PANTHER" id="PTHR24221">
    <property type="entry name" value="ATP-BINDING CASSETTE SUB-FAMILY B"/>
    <property type="match status" value="1"/>
</dbReference>
<feature type="transmembrane region" description="Helical" evidence="7">
    <location>
        <begin position="43"/>
        <end position="61"/>
    </location>
</feature>
<keyword evidence="5 7" id="KW-1133">Transmembrane helix</keyword>
<keyword evidence="2 7" id="KW-0812">Transmembrane</keyword>
<evidence type="ECO:0000256" key="1">
    <source>
        <dbReference type="ARBA" id="ARBA00004651"/>
    </source>
</evidence>
<evidence type="ECO:0000256" key="2">
    <source>
        <dbReference type="ARBA" id="ARBA00022692"/>
    </source>
</evidence>
<comment type="caution">
    <text evidence="10">The sequence shown here is derived from an EMBL/GenBank/DDBJ whole genome shotgun (WGS) entry which is preliminary data.</text>
</comment>
<dbReference type="GO" id="GO:0140359">
    <property type="term" value="F:ABC-type transporter activity"/>
    <property type="evidence" value="ECO:0007669"/>
    <property type="project" value="InterPro"/>
</dbReference>
<evidence type="ECO:0000259" key="9">
    <source>
        <dbReference type="PROSITE" id="PS50929"/>
    </source>
</evidence>
<protein>
    <submittedName>
        <fullName evidence="10">Thiol reductant ABC exporter CydD subunit</fullName>
    </submittedName>
</protein>
<dbReference type="InterPro" id="IPR014216">
    <property type="entry name" value="ABC_transptr_CydD"/>
</dbReference>
<sequence>MRHADRRYVLVLGLLGVLTAAVVLVQAEVLVGALTGAPDWWALIAVVAARALVVTGSRIVTQREAATVKALLRKRLLRDAAARRGARAGEVTTLVVRGLDAVEPYFAGYLPQLVVAVTVPVAVLVRLSFADLGSALPIVATLPLIPVFAALVGKHTRDRTRRQWDALVTLGGHFLDVVRGSGTLRMFGRARAQARTVRAMADAHRAETMRTLRVAFLSALVLELVATLSVALVAVPVGLRLLDGGVTLHVALLVLLLAPEAYLPLRAAGAQFHASAEGLAVLENAVSENAATRPAAATAAGRPPDLRTAEIVFDHVTVHYPDRDAPALADFVLRVRPGERIALVGPSGAGKSTVLGLLLGEVAPTSGRVLVDGVDLRELDRAAWLRQLAWVPQRPTLFPGTVGGNIALGGPGDVREAASAVGVAHLLDERHPLSSGERQRVAVARALVRPDARLLLLDEPTARLDNGTEETVLRAAREWSRTRTALLVAHRPALLDVVDRIVEVR</sequence>
<evidence type="ECO:0000256" key="5">
    <source>
        <dbReference type="ARBA" id="ARBA00022989"/>
    </source>
</evidence>
<dbReference type="InterPro" id="IPR003439">
    <property type="entry name" value="ABC_transporter-like_ATP-bd"/>
</dbReference>
<dbReference type="AlphaFoldDB" id="A0A7W7T8Q9"/>
<feature type="domain" description="ABC transporter" evidence="8">
    <location>
        <begin position="306"/>
        <end position="504"/>
    </location>
</feature>
<dbReference type="Pfam" id="PF00005">
    <property type="entry name" value="ABC_tran"/>
    <property type="match status" value="1"/>
</dbReference>
<keyword evidence="6 7" id="KW-0472">Membrane</keyword>
<dbReference type="PANTHER" id="PTHR24221:SF590">
    <property type="entry name" value="COMPONENT LINKED WITH THE ASSEMBLY OF CYTOCHROME' TRANSPORT TRANSMEMBRANE ATP-BINDING PROTEIN ABC TRANSPORTER CYDD-RELATED"/>
    <property type="match status" value="1"/>
</dbReference>
<keyword evidence="11" id="KW-1185">Reference proteome</keyword>
<dbReference type="Gene3D" id="1.20.1560.10">
    <property type="entry name" value="ABC transporter type 1, transmembrane domain"/>
    <property type="match status" value="1"/>
</dbReference>
<dbReference type="InterPro" id="IPR027417">
    <property type="entry name" value="P-loop_NTPase"/>
</dbReference>
<dbReference type="Pfam" id="PF00664">
    <property type="entry name" value="ABC_membrane"/>
    <property type="match status" value="1"/>
</dbReference>
<feature type="transmembrane region" description="Helical" evidence="7">
    <location>
        <begin position="106"/>
        <end position="129"/>
    </location>
</feature>
<dbReference type="InterPro" id="IPR017871">
    <property type="entry name" value="ABC_transporter-like_CS"/>
</dbReference>
<feature type="transmembrane region" description="Helical" evidence="7">
    <location>
        <begin position="135"/>
        <end position="153"/>
    </location>
</feature>
<dbReference type="RefSeq" id="WP_184673940.1">
    <property type="nucleotide sequence ID" value="NZ_BAABAI010000028.1"/>
</dbReference>
<evidence type="ECO:0000256" key="7">
    <source>
        <dbReference type="SAM" id="Phobius"/>
    </source>
</evidence>
<dbReference type="SMART" id="SM00382">
    <property type="entry name" value="AAA"/>
    <property type="match status" value="1"/>
</dbReference>